<dbReference type="EMBL" id="JZEE01000643">
    <property type="protein sequence ID" value="KJK62118.1"/>
    <property type="molecule type" value="Genomic_DNA"/>
</dbReference>
<dbReference type="AlphaFoldDB" id="A0A0F0I831"/>
<evidence type="ECO:0000256" key="1">
    <source>
        <dbReference type="SAM" id="MobiDB-lite"/>
    </source>
</evidence>
<feature type="domain" description="C2H2-type" evidence="2">
    <location>
        <begin position="278"/>
        <end position="301"/>
    </location>
</feature>
<feature type="region of interest" description="Disordered" evidence="1">
    <location>
        <begin position="104"/>
        <end position="172"/>
    </location>
</feature>
<evidence type="ECO:0000313" key="4">
    <source>
        <dbReference type="Proteomes" id="UP000033540"/>
    </source>
</evidence>
<dbReference type="PROSITE" id="PS00028">
    <property type="entry name" value="ZINC_FINGER_C2H2_1"/>
    <property type="match status" value="1"/>
</dbReference>
<name>A0A0F0I831_ASPPU</name>
<dbReference type="OrthoDB" id="654211at2759"/>
<feature type="compositionally biased region" description="Low complexity" evidence="1">
    <location>
        <begin position="105"/>
        <end position="131"/>
    </location>
</feature>
<dbReference type="STRING" id="1403190.A0A0F0I831"/>
<proteinExistence type="predicted"/>
<reference evidence="3 4" key="1">
    <citation type="submission" date="2015-02" db="EMBL/GenBank/DDBJ databases">
        <title>Draft genome sequence of Aspergillus parasiticus SU-1.</title>
        <authorList>
            <person name="Yu J."/>
            <person name="Fedorova N."/>
            <person name="Yin Y."/>
            <person name="Losada L."/>
            <person name="Zafar N."/>
            <person name="Taujale R."/>
            <person name="Ehrlich K.C."/>
            <person name="Bhatnagar D."/>
            <person name="Cleveland T.E."/>
            <person name="Bennett J.W."/>
            <person name="Nierman W.C."/>
        </authorList>
    </citation>
    <scope>NUCLEOTIDE SEQUENCE [LARGE SCALE GENOMIC DNA]</scope>
    <source>
        <strain evidence="4">ATCC 56775 / NRRL 5862 / SRRC 143 / SU-1</strain>
    </source>
</reference>
<dbReference type="InterPro" id="IPR013087">
    <property type="entry name" value="Znf_C2H2_type"/>
</dbReference>
<accession>A0A0F0I831</accession>
<sequence length="341" mass="38509">MDPSTTFDLPAGDYPAIDIQNGLGISILPSKRQPAYTPEACSCPPYPPQQHLYTPPTLQHYVLPDMSDMADLIPYTMERVHLREPPEVENNMFYTTPFRRAGDFSSASSTSTASSTQYPTCDSFDSTTTSTGHLHPNDYYQGGAEYMHTPSSISSSPYYPPDHNPTAYPSPTSATAAVVSASASSTRSLSTPPQGSANQKDLTNYGIQNADQTWRCAYPGCTSQTIFRRGCDLRKHYNRHRKHLFCRHRGCPQAVAGGFSSKKDRDRHEAKHNPVVCCEWAGCERVFSRVDNMKDHTMESHDYLRVTTPLFPRRTRKKKRWEWIPSPETKNEAWRIFGRKK</sequence>
<dbReference type="SMART" id="SM00355">
    <property type="entry name" value="ZnF_C2H2"/>
    <property type="match status" value="3"/>
</dbReference>
<organism evidence="3 4">
    <name type="scientific">Aspergillus parasiticus (strain ATCC 56775 / NRRL 5862 / SRRC 143 / SU-1)</name>
    <dbReference type="NCBI Taxonomy" id="1403190"/>
    <lineage>
        <taxon>Eukaryota</taxon>
        <taxon>Fungi</taxon>
        <taxon>Dikarya</taxon>
        <taxon>Ascomycota</taxon>
        <taxon>Pezizomycotina</taxon>
        <taxon>Eurotiomycetes</taxon>
        <taxon>Eurotiomycetidae</taxon>
        <taxon>Eurotiales</taxon>
        <taxon>Aspergillaceae</taxon>
        <taxon>Aspergillus</taxon>
        <taxon>Aspergillus subgen. Circumdati</taxon>
    </lineage>
</organism>
<evidence type="ECO:0000259" key="2">
    <source>
        <dbReference type="PROSITE" id="PS00028"/>
    </source>
</evidence>
<protein>
    <recommendedName>
        <fullName evidence="2">C2H2-type domain-containing protein</fullName>
    </recommendedName>
</protein>
<evidence type="ECO:0000313" key="3">
    <source>
        <dbReference type="EMBL" id="KJK62118.1"/>
    </source>
</evidence>
<gene>
    <name evidence="3" type="ORF">P875_00086354</name>
</gene>
<comment type="caution">
    <text evidence="3">The sequence shown here is derived from an EMBL/GenBank/DDBJ whole genome shotgun (WGS) entry which is preliminary data.</text>
</comment>
<dbReference type="Proteomes" id="UP000033540">
    <property type="component" value="Unassembled WGS sequence"/>
</dbReference>